<dbReference type="Proteomes" id="UP000626109">
    <property type="component" value="Unassembled WGS sequence"/>
</dbReference>
<comment type="caution">
    <text evidence="2">The sequence shown here is derived from an EMBL/GenBank/DDBJ whole genome shotgun (WGS) entry which is preliminary data.</text>
</comment>
<organism evidence="2 3">
    <name type="scientific">Polarella glacialis</name>
    <name type="common">Dinoflagellate</name>
    <dbReference type="NCBI Taxonomy" id="89957"/>
    <lineage>
        <taxon>Eukaryota</taxon>
        <taxon>Sar</taxon>
        <taxon>Alveolata</taxon>
        <taxon>Dinophyceae</taxon>
        <taxon>Suessiales</taxon>
        <taxon>Suessiaceae</taxon>
        <taxon>Polarella</taxon>
    </lineage>
</organism>
<reference evidence="2" key="1">
    <citation type="submission" date="2021-02" db="EMBL/GenBank/DDBJ databases">
        <authorList>
            <person name="Dougan E. K."/>
            <person name="Rhodes N."/>
            <person name="Thang M."/>
            <person name="Chan C."/>
        </authorList>
    </citation>
    <scope>NUCLEOTIDE SEQUENCE</scope>
</reference>
<sequence length="306" mass="34193">MEFTPAPLPRPCWFQLPLHSPRLRQHWVHDEEQGPVTWHCRQPVSGRSRQHRQRTDQHPSLLVAAPSWPHGSICSAAVVAALVFDRRRRGCRVTRLAATSAAGSNGSSSDESDRVTIEVPKALLKLMPSHVRADSKLRDRYLREALEIGIRAVSQAGISLDTSFVQSSFADFAADVRRQNEESRRSLEELLSGQLTGQDSRLAQLLQAELGERGRLARLLEDSYKQLADRTVTTSLPNTVSDLVSDALQEERVRIGRLVNAGDPQSPLGLFLSQQRQAVETLQADYVRKVVVLEEGLKQQMAEIRS</sequence>
<evidence type="ECO:0000313" key="2">
    <source>
        <dbReference type="EMBL" id="CAE8707595.1"/>
    </source>
</evidence>
<name>A0A813KM24_POLGL</name>
<feature type="non-terminal residue" evidence="2">
    <location>
        <position position="306"/>
    </location>
</feature>
<dbReference type="EMBL" id="CAJNNW010031449">
    <property type="protein sequence ID" value="CAE8707595.1"/>
    <property type="molecule type" value="Genomic_DNA"/>
</dbReference>
<dbReference type="AlphaFoldDB" id="A0A813KM24"/>
<evidence type="ECO:0000313" key="3">
    <source>
        <dbReference type="Proteomes" id="UP000626109"/>
    </source>
</evidence>
<feature type="region of interest" description="Disordered" evidence="1">
    <location>
        <begin position="38"/>
        <end position="57"/>
    </location>
</feature>
<protein>
    <submittedName>
        <fullName evidence="2">Uncharacterized protein</fullName>
    </submittedName>
</protein>
<proteinExistence type="predicted"/>
<gene>
    <name evidence="2" type="ORF">PGLA2088_LOCUS34605</name>
</gene>
<evidence type="ECO:0000256" key="1">
    <source>
        <dbReference type="SAM" id="MobiDB-lite"/>
    </source>
</evidence>
<accession>A0A813KM24</accession>